<keyword evidence="1" id="KW-0472">Membrane</keyword>
<feature type="domain" description="Beta-lactamase-related" evidence="3">
    <location>
        <begin position="66"/>
        <end position="387"/>
    </location>
</feature>
<evidence type="ECO:0000313" key="4">
    <source>
        <dbReference type="EMBL" id="SDC97130.1"/>
    </source>
</evidence>
<dbReference type="PANTHER" id="PTHR46825">
    <property type="entry name" value="D-ALANYL-D-ALANINE-CARBOXYPEPTIDASE/ENDOPEPTIDASE AMPH"/>
    <property type="match status" value="1"/>
</dbReference>
<dbReference type="PROSITE" id="PS51257">
    <property type="entry name" value="PROKAR_LIPOPROTEIN"/>
    <property type="match status" value="1"/>
</dbReference>
<feature type="signal peptide" evidence="2">
    <location>
        <begin position="1"/>
        <end position="31"/>
    </location>
</feature>
<keyword evidence="1" id="KW-0812">Transmembrane</keyword>
<dbReference type="PANTHER" id="PTHR46825:SF9">
    <property type="entry name" value="BETA-LACTAMASE-RELATED DOMAIN-CONTAINING PROTEIN"/>
    <property type="match status" value="1"/>
</dbReference>
<evidence type="ECO:0000256" key="2">
    <source>
        <dbReference type="SAM" id="SignalP"/>
    </source>
</evidence>
<dbReference type="EMBL" id="FNAD01000001">
    <property type="protein sequence ID" value="SDC97130.1"/>
    <property type="molecule type" value="Genomic_DNA"/>
</dbReference>
<protein>
    <submittedName>
        <fullName evidence="4">CubicO group peptidase, beta-lactamase class C family</fullName>
    </submittedName>
</protein>
<evidence type="ECO:0000256" key="1">
    <source>
        <dbReference type="SAM" id="Phobius"/>
    </source>
</evidence>
<evidence type="ECO:0000313" key="5">
    <source>
        <dbReference type="Proteomes" id="UP000198949"/>
    </source>
</evidence>
<dbReference type="Pfam" id="PF00144">
    <property type="entry name" value="Beta-lactamase"/>
    <property type="match status" value="1"/>
</dbReference>
<evidence type="ECO:0000259" key="3">
    <source>
        <dbReference type="Pfam" id="PF00144"/>
    </source>
</evidence>
<keyword evidence="1" id="KW-1133">Transmembrane helix</keyword>
<reference evidence="5" key="1">
    <citation type="submission" date="2016-10" db="EMBL/GenBank/DDBJ databases">
        <authorList>
            <person name="Varghese N."/>
            <person name="Submissions S."/>
        </authorList>
    </citation>
    <scope>NUCLEOTIDE SEQUENCE [LARGE SCALE GENOMIC DNA]</scope>
    <source>
        <strain evidence="5">CGMCC 4.3516</strain>
    </source>
</reference>
<dbReference type="InterPro" id="IPR050491">
    <property type="entry name" value="AmpC-like"/>
</dbReference>
<feature type="chain" id="PRO_5011545732" evidence="2">
    <location>
        <begin position="32"/>
        <end position="661"/>
    </location>
</feature>
<dbReference type="SUPFAM" id="SSF56601">
    <property type="entry name" value="beta-lactamase/transpeptidase-like"/>
    <property type="match status" value="1"/>
</dbReference>
<feature type="transmembrane region" description="Helical" evidence="1">
    <location>
        <begin position="567"/>
        <end position="589"/>
    </location>
</feature>
<dbReference type="OrthoDB" id="4281716at2"/>
<accession>A0A1G6QXN2</accession>
<dbReference type="Proteomes" id="UP000198949">
    <property type="component" value="Unassembled WGS sequence"/>
</dbReference>
<feature type="transmembrane region" description="Helical" evidence="1">
    <location>
        <begin position="601"/>
        <end position="620"/>
    </location>
</feature>
<dbReference type="STRING" id="58114.SAMN05216270_101179"/>
<gene>
    <name evidence="4" type="ORF">SAMN05216270_101179</name>
</gene>
<dbReference type="RefSeq" id="WP_091027261.1">
    <property type="nucleotide sequence ID" value="NZ_FNAD01000001.1"/>
</dbReference>
<feature type="transmembrane region" description="Helical" evidence="1">
    <location>
        <begin position="520"/>
        <end position="546"/>
    </location>
</feature>
<dbReference type="AlphaFoldDB" id="A0A1G6QXN2"/>
<proteinExistence type="predicted"/>
<dbReference type="Gene3D" id="3.40.710.10">
    <property type="entry name" value="DD-peptidase/beta-lactamase superfamily"/>
    <property type="match status" value="1"/>
</dbReference>
<sequence>MRLPANETAARRRKSAGFAAVAAALVLAAAAACGQGADPGAIPPPVDAPAAAQPLDQADVDAWLDGLLPASLEQTGIAGATVSVVHDGALVTARGYGNADTGEGDGEQTPVDPEETLFRAGSVSKLFTATAAMQLVESGDIDLDADIDEYLDFEIPREYDDDVTMRHLLSHTAGFEERISGLIGEGDESPDLRVALTTDPPVQVYRPGTTPAYSNYGNALAGYVVELVSGTPFEEYVQANVLDPLGMDSSTFQQPLPGDLADRLSGGYDDSSGPAGPFEIVGTPPAGSLTTSSVDMARFMLAHLGALPETPILAPETMELMHAPALTEETLGGFAEAPRMALGFFDESRNGHTVIGHGGDTQYFHSHMQIYPEDGAGIFISLNSSGVEPIASLEVRETVLNGFADRYFPAADDGPAAMDDQEAAEAVAGSYVTSRGFHSTFMSAFAIAGATTVTAVEDGRLLFEPGPVSDSPALYEQIGPNLWQEVGGQRTVATRTVDGEVTAFISDGAFTMLRAEPAQAVGLTVLLASTLVLLAGLVGWLVAVLVRRLRKRPYTRVPGRKWRVMTRAAIVAALIAVGTWVVIMMQVIGMQEVPDGAIRNAQMLQLVAMLGTVPAAVRVVDEVRRRAGWRRMAASALVLLALIGLAWFALSFQLVSPDISY</sequence>
<dbReference type="InterPro" id="IPR001466">
    <property type="entry name" value="Beta-lactam-related"/>
</dbReference>
<name>A0A1G6QXN2_9ACTN</name>
<keyword evidence="2" id="KW-0732">Signal</keyword>
<feature type="transmembrane region" description="Helical" evidence="1">
    <location>
        <begin position="632"/>
        <end position="655"/>
    </location>
</feature>
<dbReference type="InterPro" id="IPR012338">
    <property type="entry name" value="Beta-lactam/transpept-like"/>
</dbReference>
<organism evidence="4 5">
    <name type="scientific">Glycomyces harbinensis</name>
    <dbReference type="NCBI Taxonomy" id="58114"/>
    <lineage>
        <taxon>Bacteria</taxon>
        <taxon>Bacillati</taxon>
        <taxon>Actinomycetota</taxon>
        <taxon>Actinomycetes</taxon>
        <taxon>Glycomycetales</taxon>
        <taxon>Glycomycetaceae</taxon>
        <taxon>Glycomyces</taxon>
    </lineage>
</organism>
<keyword evidence="5" id="KW-1185">Reference proteome</keyword>